<evidence type="ECO:0000313" key="1">
    <source>
        <dbReference type="EMBL" id="CAG8469274.1"/>
    </source>
</evidence>
<evidence type="ECO:0000313" key="2">
    <source>
        <dbReference type="Proteomes" id="UP000789525"/>
    </source>
</evidence>
<accession>A0ACA9KF90</accession>
<name>A0ACA9KF90_9GLOM</name>
<protein>
    <submittedName>
        <fullName evidence="1">15852_t:CDS:1</fullName>
    </submittedName>
</protein>
<keyword evidence="2" id="KW-1185">Reference proteome</keyword>
<gene>
    <name evidence="1" type="ORF">ACOLOM_LOCUS1517</name>
</gene>
<sequence length="761" mass="88454">MSHGSASKKPHNNQTTNSSEGGRNDQDTNTGGSNIYNVIANVDISDPEWLEKYQKEAIFRALKDYQRQAERALEFNQELLEKEVEYKNRLEKIENQDAFIKTLRSDKNENSQIVDFFTHKTRYLSKIYQNAMETVDFQDKTLIEVNAITRELEATKASLESTSQQLETALDKLVQLEKDIDRSNSFTLNPYLLNDKKSESNDHSSNSSSRPIVERMELSDLRTLAEARLRECNDSQAEKLKYIPEERIKESEKFKSLELELNQLRQAYDHVLSLFEEKTREVQSLTSSRDKADDMLKSEMKRMDQEFQEIKQEYLNELDRIRAKRNELVKDVETLRSMIPQDFRQISAIRMLASDRMEFINILKEEIRKLNIKIAAFDGNKSAIEQIRNVQLLPNELTYRESQATDLAKYIIDALSYNGKLNKFEQKISQDSPAEDQQLLQNPAELLSRIKDLEDMNEILKNNEKSQSQEIEIMFNQLEKRDDTNHKKAFEICSQDQRVYTLKQSLTKFQQRLNAVTMENVSLTKERSSMAVVIQNQINVIRQNSYLLTNYKSQLENHKREADNAIQALAIYKQKLQDYELELKREKAASENLRIDRTNRARDFSGEIRKRGEELKAMFKETRHVKEQLDGKTKQIEELKKTQSSNVPTDTSRLLEAYERVIKEIAILKRFRCGIFPPGQFFERHILADSKLDQPTSSQDTLIMIDLYVTGCKELSNVSNDKHNSELFKPTKLACNSEKSMKHVSHIAGSVGNSSGLRILE</sequence>
<organism evidence="1 2">
    <name type="scientific">Acaulospora colombiana</name>
    <dbReference type="NCBI Taxonomy" id="27376"/>
    <lineage>
        <taxon>Eukaryota</taxon>
        <taxon>Fungi</taxon>
        <taxon>Fungi incertae sedis</taxon>
        <taxon>Mucoromycota</taxon>
        <taxon>Glomeromycotina</taxon>
        <taxon>Glomeromycetes</taxon>
        <taxon>Diversisporales</taxon>
        <taxon>Acaulosporaceae</taxon>
        <taxon>Acaulospora</taxon>
    </lineage>
</organism>
<comment type="caution">
    <text evidence="1">The sequence shown here is derived from an EMBL/GenBank/DDBJ whole genome shotgun (WGS) entry which is preliminary data.</text>
</comment>
<reference evidence="1" key="1">
    <citation type="submission" date="2021-06" db="EMBL/GenBank/DDBJ databases">
        <authorList>
            <person name="Kallberg Y."/>
            <person name="Tangrot J."/>
            <person name="Rosling A."/>
        </authorList>
    </citation>
    <scope>NUCLEOTIDE SEQUENCE</scope>
    <source>
        <strain evidence="1">CL356</strain>
    </source>
</reference>
<dbReference type="EMBL" id="CAJVPT010001809">
    <property type="protein sequence ID" value="CAG8469274.1"/>
    <property type="molecule type" value="Genomic_DNA"/>
</dbReference>
<proteinExistence type="predicted"/>
<dbReference type="Proteomes" id="UP000789525">
    <property type="component" value="Unassembled WGS sequence"/>
</dbReference>